<dbReference type="Pfam" id="PF13304">
    <property type="entry name" value="AAA_21"/>
    <property type="match status" value="2"/>
</dbReference>
<gene>
    <name evidence="2" type="ORF">BSZ32_04180</name>
</gene>
<name>A0A2S7TYE8_9BACT</name>
<dbReference type="AlphaFoldDB" id="A0A2S7TYE8"/>
<evidence type="ECO:0000259" key="1">
    <source>
        <dbReference type="Pfam" id="PF13304"/>
    </source>
</evidence>
<feature type="domain" description="ATPase AAA-type core" evidence="1">
    <location>
        <begin position="248"/>
        <end position="354"/>
    </location>
</feature>
<evidence type="ECO:0000313" key="3">
    <source>
        <dbReference type="Proteomes" id="UP000239907"/>
    </source>
</evidence>
<dbReference type="GO" id="GO:0005524">
    <property type="term" value="F:ATP binding"/>
    <property type="evidence" value="ECO:0007669"/>
    <property type="project" value="InterPro"/>
</dbReference>
<dbReference type="RefSeq" id="WP_105042265.1">
    <property type="nucleotide sequence ID" value="NZ_MQWA01000001.1"/>
</dbReference>
<feature type="domain" description="ATPase AAA-type core" evidence="1">
    <location>
        <begin position="45"/>
        <end position="135"/>
    </location>
</feature>
<organism evidence="2 3">
    <name type="scientific">Rubritalea profundi</name>
    <dbReference type="NCBI Taxonomy" id="1658618"/>
    <lineage>
        <taxon>Bacteria</taxon>
        <taxon>Pseudomonadati</taxon>
        <taxon>Verrucomicrobiota</taxon>
        <taxon>Verrucomicrobiia</taxon>
        <taxon>Verrucomicrobiales</taxon>
        <taxon>Rubritaleaceae</taxon>
        <taxon>Rubritalea</taxon>
    </lineage>
</organism>
<evidence type="ECO:0000313" key="2">
    <source>
        <dbReference type="EMBL" id="PQJ27778.1"/>
    </source>
</evidence>
<comment type="caution">
    <text evidence="2">The sequence shown here is derived from an EMBL/GenBank/DDBJ whole genome shotgun (WGS) entry which is preliminary data.</text>
</comment>
<dbReference type="EMBL" id="MQWA01000001">
    <property type="protein sequence ID" value="PQJ27778.1"/>
    <property type="molecule type" value="Genomic_DNA"/>
</dbReference>
<dbReference type="InterPro" id="IPR027417">
    <property type="entry name" value="P-loop_NTPase"/>
</dbReference>
<dbReference type="Proteomes" id="UP000239907">
    <property type="component" value="Unassembled WGS sequence"/>
</dbReference>
<dbReference type="PANTHER" id="PTHR40396:SF1">
    <property type="entry name" value="ATPASE AAA-TYPE CORE DOMAIN-CONTAINING PROTEIN"/>
    <property type="match status" value="1"/>
</dbReference>
<proteinExistence type="predicted"/>
<keyword evidence="3" id="KW-1185">Reference proteome</keyword>
<dbReference type="SUPFAM" id="SSF52540">
    <property type="entry name" value="P-loop containing nucleoside triphosphate hydrolases"/>
    <property type="match status" value="1"/>
</dbReference>
<reference evidence="2 3" key="1">
    <citation type="submission" date="2016-12" db="EMBL/GenBank/DDBJ databases">
        <title>Study of bacterial adaptation to deep sea.</title>
        <authorList>
            <person name="Song J."/>
            <person name="Yoshizawa S."/>
            <person name="Kogure K."/>
        </authorList>
    </citation>
    <scope>NUCLEOTIDE SEQUENCE [LARGE SCALE GENOMIC DNA]</scope>
    <source>
        <strain evidence="2 3">SAORIC-165</strain>
    </source>
</reference>
<dbReference type="OrthoDB" id="9809324at2"/>
<dbReference type="InterPro" id="IPR003959">
    <property type="entry name" value="ATPase_AAA_core"/>
</dbReference>
<accession>A0A2S7TYE8</accession>
<dbReference type="PANTHER" id="PTHR40396">
    <property type="entry name" value="ATPASE-LIKE PROTEIN"/>
    <property type="match status" value="1"/>
</dbReference>
<dbReference type="GO" id="GO:0016887">
    <property type="term" value="F:ATP hydrolysis activity"/>
    <property type="evidence" value="ECO:0007669"/>
    <property type="project" value="InterPro"/>
</dbReference>
<dbReference type="Gene3D" id="3.40.50.300">
    <property type="entry name" value="P-loop containing nucleotide triphosphate hydrolases"/>
    <property type="match status" value="1"/>
</dbReference>
<protein>
    <recommendedName>
        <fullName evidence="1">ATPase AAA-type core domain-containing protein</fullName>
    </recommendedName>
</protein>
<sequence length="407" mass="45938">MIRKITTENFFSLQSEATLDLTTSAKTPTDYSFEKSSSGDQVSILAGVFGPNASGKTNLLKSLSFLNFFIRHSYKELDTTESIPVDGFIGSDAPIKFTLEFEGQDNVYRYHLELNTEAVVIERLQRYYKQTKSFRTVLLRKQGKKSALVSQKDGYTDASLIAELLKDRPNASMISAGMVTGRSEFKKLDVALGKFACNVTRGGKMDRQTGSVADQLSECADFLHENPHFKDDIELRLKQADLGITKFDVHEVEVMSQNKGDTKKMHFPFVTHNTPNGEFTFSLLQESSGTQRLFTLLRSFLPVLTDGGIAVIDEMESDLHPHLIPLLLDLFVDRDSNPKRAQLVFTCHHVEVLNHLAKEQIFLVEKDDDNLSTVKRLSQHKGVRRDENHFANYNAGRYDAIPEPDLF</sequence>